<feature type="transmembrane region" description="Helical" evidence="6">
    <location>
        <begin position="300"/>
        <end position="322"/>
    </location>
</feature>
<dbReference type="EMBL" id="JAPTGG010000003">
    <property type="protein sequence ID" value="MCZ0864555.1"/>
    <property type="molecule type" value="Genomic_DNA"/>
</dbReference>
<dbReference type="Proteomes" id="UP001069090">
    <property type="component" value="Unassembled WGS sequence"/>
</dbReference>
<dbReference type="PANTHER" id="PTHR30250">
    <property type="entry name" value="PST FAMILY PREDICTED COLANIC ACID TRANSPORTER"/>
    <property type="match status" value="1"/>
</dbReference>
<dbReference type="InterPro" id="IPR050833">
    <property type="entry name" value="Poly_Biosynth_Transport"/>
</dbReference>
<organism evidence="7 8">
    <name type="scientific">Dasania phycosphaerae</name>
    <dbReference type="NCBI Taxonomy" id="2950436"/>
    <lineage>
        <taxon>Bacteria</taxon>
        <taxon>Pseudomonadati</taxon>
        <taxon>Pseudomonadota</taxon>
        <taxon>Gammaproteobacteria</taxon>
        <taxon>Cellvibrionales</taxon>
        <taxon>Spongiibacteraceae</taxon>
        <taxon>Dasania</taxon>
    </lineage>
</organism>
<keyword evidence="8" id="KW-1185">Reference proteome</keyword>
<gene>
    <name evidence="7" type="ORF">O0V09_05050</name>
</gene>
<feature type="transmembrane region" description="Helical" evidence="6">
    <location>
        <begin position="119"/>
        <end position="140"/>
    </location>
</feature>
<accession>A0A9J6RJB0</accession>
<reference evidence="7 8" key="1">
    <citation type="submission" date="2022-12" db="EMBL/GenBank/DDBJ databases">
        <title>Dasania phycosphaerae sp. nov., isolated from particulate material of the south coast of Korea.</title>
        <authorList>
            <person name="Jiang Y."/>
        </authorList>
    </citation>
    <scope>NUCLEOTIDE SEQUENCE [LARGE SCALE GENOMIC DNA]</scope>
    <source>
        <strain evidence="7 8">GY-19</strain>
    </source>
</reference>
<keyword evidence="5 6" id="KW-0472">Membrane</keyword>
<sequence length="484" mass="53822">MTVKSMNINNVLLFSIGPLGSAVLSLITLPIATWFFLPEDIGRLAMLQVIMSFSVLMCGLGLDQAYVREFYEVEENKRASLLKTVSLPGLFIIVGLLAGSFISPWSISKMLFGVNAGSLTFFLLIAIFCAFNIRFLSLVLRMNERGLAFSISQILPKVVFLLFLGVYILFEFESTFKLLVIAQTISVLCVFLLFSFNARRQLCLALRADFDYKKLKMILVYSIPLMGGGVSFWGLTATDKFFLRAFSSFEELGVYSVSMSFAGVGLILQAIFSTIWAPTVYKWSAEKCSTNKVKKVIDSMVVIVVLLWAGVGVFSWMVPLFLPQSFQSVQSILLVAIAYPLLYTLSEATSVGIGVKRKSVYSLIATVVALVVNVIGNYFLVPRHGAAGAGVASALAFFVFFVVKTEVSVRIWLEFERFKMYLFIVLLLVLSVLINILFFSSKEVVIVFLVFFVAAICSYKRQLLVFCSLLKDNMPSALKGRRDG</sequence>
<feature type="transmembrane region" description="Helical" evidence="6">
    <location>
        <begin position="386"/>
        <end position="409"/>
    </location>
</feature>
<evidence type="ECO:0000256" key="6">
    <source>
        <dbReference type="SAM" id="Phobius"/>
    </source>
</evidence>
<evidence type="ECO:0000256" key="2">
    <source>
        <dbReference type="ARBA" id="ARBA00022475"/>
    </source>
</evidence>
<keyword evidence="3 6" id="KW-0812">Transmembrane</keyword>
<feature type="transmembrane region" description="Helical" evidence="6">
    <location>
        <begin position="217"/>
        <end position="235"/>
    </location>
</feature>
<feature type="transmembrane region" description="Helical" evidence="6">
    <location>
        <begin position="360"/>
        <end position="380"/>
    </location>
</feature>
<dbReference type="AlphaFoldDB" id="A0A9J6RJB0"/>
<feature type="transmembrane region" description="Helical" evidence="6">
    <location>
        <begin position="87"/>
        <end position="107"/>
    </location>
</feature>
<feature type="transmembrane region" description="Helical" evidence="6">
    <location>
        <begin position="176"/>
        <end position="196"/>
    </location>
</feature>
<feature type="transmembrane region" description="Helical" evidence="6">
    <location>
        <begin position="43"/>
        <end position="66"/>
    </location>
</feature>
<evidence type="ECO:0000256" key="5">
    <source>
        <dbReference type="ARBA" id="ARBA00023136"/>
    </source>
</evidence>
<protein>
    <submittedName>
        <fullName evidence="7">Oligosaccharide flippase family protein</fullName>
    </submittedName>
</protein>
<comment type="caution">
    <text evidence="7">The sequence shown here is derived from an EMBL/GenBank/DDBJ whole genome shotgun (WGS) entry which is preliminary data.</text>
</comment>
<evidence type="ECO:0000313" key="7">
    <source>
        <dbReference type="EMBL" id="MCZ0864555.1"/>
    </source>
</evidence>
<evidence type="ECO:0000256" key="4">
    <source>
        <dbReference type="ARBA" id="ARBA00022989"/>
    </source>
</evidence>
<keyword evidence="2" id="KW-1003">Cell membrane</keyword>
<name>A0A9J6RJB0_9GAMM</name>
<evidence type="ECO:0000256" key="3">
    <source>
        <dbReference type="ARBA" id="ARBA00022692"/>
    </source>
</evidence>
<dbReference type="RefSeq" id="WP_258330708.1">
    <property type="nucleotide sequence ID" value="NZ_JAPTGG010000003.1"/>
</dbReference>
<dbReference type="Pfam" id="PF13440">
    <property type="entry name" value="Polysacc_synt_3"/>
    <property type="match status" value="1"/>
</dbReference>
<feature type="transmembrane region" description="Helical" evidence="6">
    <location>
        <begin position="445"/>
        <end position="470"/>
    </location>
</feature>
<feature type="transmembrane region" description="Helical" evidence="6">
    <location>
        <begin position="421"/>
        <end position="439"/>
    </location>
</feature>
<dbReference type="GO" id="GO:0005886">
    <property type="term" value="C:plasma membrane"/>
    <property type="evidence" value="ECO:0007669"/>
    <property type="project" value="UniProtKB-SubCell"/>
</dbReference>
<dbReference type="PANTHER" id="PTHR30250:SF11">
    <property type="entry name" value="O-ANTIGEN TRANSPORTER-RELATED"/>
    <property type="match status" value="1"/>
</dbReference>
<feature type="transmembrane region" description="Helical" evidence="6">
    <location>
        <begin position="12"/>
        <end position="37"/>
    </location>
</feature>
<feature type="transmembrane region" description="Helical" evidence="6">
    <location>
        <begin position="328"/>
        <end position="348"/>
    </location>
</feature>
<proteinExistence type="predicted"/>
<feature type="transmembrane region" description="Helical" evidence="6">
    <location>
        <begin position="255"/>
        <end position="279"/>
    </location>
</feature>
<evidence type="ECO:0000256" key="1">
    <source>
        <dbReference type="ARBA" id="ARBA00004651"/>
    </source>
</evidence>
<keyword evidence="4 6" id="KW-1133">Transmembrane helix</keyword>
<feature type="transmembrane region" description="Helical" evidence="6">
    <location>
        <begin position="147"/>
        <end position="170"/>
    </location>
</feature>
<evidence type="ECO:0000313" key="8">
    <source>
        <dbReference type="Proteomes" id="UP001069090"/>
    </source>
</evidence>
<comment type="subcellular location">
    <subcellularLocation>
        <location evidence="1">Cell membrane</location>
        <topology evidence="1">Multi-pass membrane protein</topology>
    </subcellularLocation>
</comment>